<keyword evidence="2" id="KW-1185">Reference proteome</keyword>
<name>A0ABV8RBN9_9FLAO</name>
<protein>
    <submittedName>
        <fullName evidence="1">ExbD/TolR family protein</fullName>
    </submittedName>
</protein>
<proteinExistence type="predicted"/>
<sequence length="284" mass="33701">MKKILLFILLSQNLIIAQNKEVLLPPNTGDSVKYSNKSISRFFSVYVTKDKEVYFENIRTPIEFLSDTILKYRNKIKETEVVFLQTHLLADKRLDYSIIQRVKSQFSKANSLLINYRTGHINNIKSGLFCRLNKQNINSERNLEKERALNEFNKEIKISKGQIYKMIDLLYFLAFEEAKIIMDKNRFLHFNLKNKDSLEINGFNLKLSDLDKKYKMFKNIDFIFLTIDNNLKYESYLNYLSALSKYNKQLETPIGFIEITDELRELLEKNHVKLFNVKFDKKVD</sequence>
<dbReference type="EMBL" id="JBHSCY010000003">
    <property type="protein sequence ID" value="MFC4269847.1"/>
    <property type="molecule type" value="Genomic_DNA"/>
</dbReference>
<evidence type="ECO:0000313" key="2">
    <source>
        <dbReference type="Proteomes" id="UP001595826"/>
    </source>
</evidence>
<evidence type="ECO:0000313" key="1">
    <source>
        <dbReference type="EMBL" id="MFC4269847.1"/>
    </source>
</evidence>
<reference evidence="2" key="1">
    <citation type="journal article" date="2019" name="Int. J. Syst. Evol. Microbiol.">
        <title>The Global Catalogue of Microorganisms (GCM) 10K type strain sequencing project: providing services to taxonomists for standard genome sequencing and annotation.</title>
        <authorList>
            <consortium name="The Broad Institute Genomics Platform"/>
            <consortium name="The Broad Institute Genome Sequencing Center for Infectious Disease"/>
            <person name="Wu L."/>
            <person name="Ma J."/>
        </authorList>
    </citation>
    <scope>NUCLEOTIDE SEQUENCE [LARGE SCALE GENOMIC DNA]</scope>
    <source>
        <strain evidence="2">CECT 8655</strain>
    </source>
</reference>
<gene>
    <name evidence="1" type="ORF">ACFOWD_13100</name>
</gene>
<dbReference type="Proteomes" id="UP001595826">
    <property type="component" value="Unassembled WGS sequence"/>
</dbReference>
<dbReference type="RefSeq" id="WP_377411318.1">
    <property type="nucleotide sequence ID" value="NZ_JBHSCY010000003.1"/>
</dbReference>
<accession>A0ABV8RBN9</accession>
<comment type="caution">
    <text evidence="1">The sequence shown here is derived from an EMBL/GenBank/DDBJ whole genome shotgun (WGS) entry which is preliminary data.</text>
</comment>
<organism evidence="1 2">
    <name type="scientific">Polaribacter marinivivus</name>
    <dbReference type="NCBI Taxonomy" id="1524260"/>
    <lineage>
        <taxon>Bacteria</taxon>
        <taxon>Pseudomonadati</taxon>
        <taxon>Bacteroidota</taxon>
        <taxon>Flavobacteriia</taxon>
        <taxon>Flavobacteriales</taxon>
        <taxon>Flavobacteriaceae</taxon>
    </lineage>
</organism>